<evidence type="ECO:0000259" key="2">
    <source>
        <dbReference type="Pfam" id="PF23596"/>
    </source>
</evidence>
<dbReference type="Proteomes" id="UP000824469">
    <property type="component" value="Unassembled WGS sequence"/>
</dbReference>
<dbReference type="AlphaFoldDB" id="A0AA38G7I8"/>
<feature type="domain" description="DUF7138" evidence="2">
    <location>
        <begin position="7"/>
        <end position="91"/>
    </location>
</feature>
<gene>
    <name evidence="3" type="ORF">KI387_019111</name>
</gene>
<dbReference type="OMA" id="REPPEIV"/>
<organism evidence="3 4">
    <name type="scientific">Taxus chinensis</name>
    <name type="common">Chinese yew</name>
    <name type="synonym">Taxus wallichiana var. chinensis</name>
    <dbReference type="NCBI Taxonomy" id="29808"/>
    <lineage>
        <taxon>Eukaryota</taxon>
        <taxon>Viridiplantae</taxon>
        <taxon>Streptophyta</taxon>
        <taxon>Embryophyta</taxon>
        <taxon>Tracheophyta</taxon>
        <taxon>Spermatophyta</taxon>
        <taxon>Pinopsida</taxon>
        <taxon>Pinidae</taxon>
        <taxon>Conifers II</taxon>
        <taxon>Cupressales</taxon>
        <taxon>Taxaceae</taxon>
        <taxon>Taxus</taxon>
    </lineage>
</organism>
<accession>A0AA38G7I8</accession>
<feature type="region of interest" description="Disordered" evidence="1">
    <location>
        <begin position="93"/>
        <end position="218"/>
    </location>
</feature>
<dbReference type="InterPro" id="IPR055562">
    <property type="entry name" value="DUF7138"/>
</dbReference>
<keyword evidence="4" id="KW-1185">Reference proteome</keyword>
<feature type="compositionally biased region" description="Basic residues" evidence="1">
    <location>
        <begin position="94"/>
        <end position="103"/>
    </location>
</feature>
<dbReference type="PANTHER" id="PTHR36351:SF1">
    <property type="entry name" value="EMBRYO SAC DEVELOPMENT ARREST 12"/>
    <property type="match status" value="1"/>
</dbReference>
<evidence type="ECO:0000313" key="3">
    <source>
        <dbReference type="EMBL" id="KAH9317342.1"/>
    </source>
</evidence>
<comment type="caution">
    <text evidence="3">The sequence shown here is derived from an EMBL/GenBank/DDBJ whole genome shotgun (WGS) entry which is preliminary data.</text>
</comment>
<feature type="compositionally biased region" description="Basic and acidic residues" evidence="1">
    <location>
        <begin position="144"/>
        <end position="164"/>
    </location>
</feature>
<dbReference type="EMBL" id="JAHRHJ020000004">
    <property type="protein sequence ID" value="KAH9317342.1"/>
    <property type="molecule type" value="Genomic_DNA"/>
</dbReference>
<name>A0AA38G7I8_TAXCH</name>
<dbReference type="Pfam" id="PF23596">
    <property type="entry name" value="DUF7138"/>
    <property type="match status" value="1"/>
</dbReference>
<feature type="compositionally biased region" description="Polar residues" evidence="1">
    <location>
        <begin position="191"/>
        <end position="200"/>
    </location>
</feature>
<feature type="compositionally biased region" description="Polar residues" evidence="1">
    <location>
        <begin position="207"/>
        <end position="218"/>
    </location>
</feature>
<evidence type="ECO:0000313" key="4">
    <source>
        <dbReference type="Proteomes" id="UP000824469"/>
    </source>
</evidence>
<sequence length="410" mass="46111">MESFATAYPLVYFDGDQKYNKGHVGVHSLLAYRRFQAMVAQLTGIPPNQQSTVFVCRRTKRQRLPVNENTNFNIILNQHNPNREKDCHFLVSVKKSKRDRKGGKGGGGGGGWKRNADAEFMQEDYDESGSSRGDVSPTDEWPGLEEKAKRGRGKPEKTILRRDPSSSSRFQAAMGLNIPGGNSGSFEDWPSLSSKHPSNDSFEEWQSRSSKLPVNPSNDNFDDWQRRYSKLPVNDTFEEWRFQSTKLPSNPLQQDENSLMGRYYNFNTARGITPGYYSQGNLYVQDRMLQNSMGLYNKSGFSSVVPPGVFSGLNSLQRASFGGGGMNLPQTQGQYILPDVLQDIYQGQMTGAGFNFDYNSRVCEKCWLTREKPVPFHFCVNDEVTLGFKGPSPAGPIERPVKAYAFTSIF</sequence>
<dbReference type="PANTHER" id="PTHR36351">
    <property type="entry name" value="EMBRYO SAC DEVELOPMENT ARREST 12"/>
    <property type="match status" value="1"/>
</dbReference>
<reference evidence="3 4" key="1">
    <citation type="journal article" date="2021" name="Nat. Plants">
        <title>The Taxus genome provides insights into paclitaxel biosynthesis.</title>
        <authorList>
            <person name="Xiong X."/>
            <person name="Gou J."/>
            <person name="Liao Q."/>
            <person name="Li Y."/>
            <person name="Zhou Q."/>
            <person name="Bi G."/>
            <person name="Li C."/>
            <person name="Du R."/>
            <person name="Wang X."/>
            <person name="Sun T."/>
            <person name="Guo L."/>
            <person name="Liang H."/>
            <person name="Lu P."/>
            <person name="Wu Y."/>
            <person name="Zhang Z."/>
            <person name="Ro D.K."/>
            <person name="Shang Y."/>
            <person name="Huang S."/>
            <person name="Yan J."/>
        </authorList>
    </citation>
    <scope>NUCLEOTIDE SEQUENCE [LARGE SCALE GENOMIC DNA]</scope>
    <source>
        <strain evidence="3">Ta-2019</strain>
    </source>
</reference>
<protein>
    <recommendedName>
        <fullName evidence="2">DUF7138 domain-containing protein</fullName>
    </recommendedName>
</protein>
<evidence type="ECO:0000256" key="1">
    <source>
        <dbReference type="SAM" id="MobiDB-lite"/>
    </source>
</evidence>
<proteinExistence type="predicted"/>